<organism evidence="1 2">
    <name type="scientific">Candidatus Coxiella mudrowiae</name>
    <dbReference type="NCBI Taxonomy" id="2054173"/>
    <lineage>
        <taxon>Bacteria</taxon>
        <taxon>Pseudomonadati</taxon>
        <taxon>Pseudomonadota</taxon>
        <taxon>Gammaproteobacteria</taxon>
        <taxon>Legionellales</taxon>
        <taxon>Coxiellaceae</taxon>
        <taxon>Coxiella</taxon>
    </lineage>
</organism>
<keyword evidence="2" id="KW-1185">Reference proteome</keyword>
<dbReference type="Proteomes" id="UP000063965">
    <property type="component" value="Chromosome"/>
</dbReference>
<accession>A0ABM5UV98</accession>
<dbReference type="PANTHER" id="PTHR35175:SF2">
    <property type="entry name" value="DUF1289 DOMAIN-CONTAINING PROTEIN"/>
    <property type="match status" value="1"/>
</dbReference>
<dbReference type="InterPro" id="IPR010710">
    <property type="entry name" value="DUF1289"/>
</dbReference>
<protein>
    <recommendedName>
        <fullName evidence="3">DUF1289 domain-containing protein</fullName>
    </recommendedName>
</protein>
<name>A0ABM5UV98_9COXI</name>
<gene>
    <name evidence="1" type="ORF">CleRT_12340</name>
</gene>
<reference evidence="1 2" key="1">
    <citation type="journal article" date="2015" name="Genome Biol. Evol.">
        <title>Distinctive Genome Reduction Rates Revealed by Genomic Analyses of Two Coxiella-Like Endosymbionts in Ticks.</title>
        <authorList>
            <person name="Gottlieb Y."/>
            <person name="Lalzar I."/>
            <person name="Klasson L."/>
        </authorList>
    </citation>
    <scope>NUCLEOTIDE SEQUENCE [LARGE SCALE GENOMIC DNA]</scope>
    <source>
        <strain evidence="1 2">CRt</strain>
    </source>
</reference>
<proteinExistence type="predicted"/>
<dbReference type="PANTHER" id="PTHR35175">
    <property type="entry name" value="DUF1289 DOMAIN-CONTAINING PROTEIN"/>
    <property type="match status" value="1"/>
</dbReference>
<sequence length="66" mass="7238">MNVVGDRDLTDSPCIGICSATALGDEICIGCGRTFEEVCQWNSLSDKEKIAINLRLAQDREEPHSL</sequence>
<evidence type="ECO:0000313" key="2">
    <source>
        <dbReference type="Proteomes" id="UP000063965"/>
    </source>
</evidence>
<evidence type="ECO:0000313" key="1">
    <source>
        <dbReference type="EMBL" id="AKQ33837.1"/>
    </source>
</evidence>
<evidence type="ECO:0008006" key="3">
    <source>
        <dbReference type="Google" id="ProtNLM"/>
    </source>
</evidence>
<dbReference type="EMBL" id="CP011126">
    <property type="protein sequence ID" value="AKQ33837.1"/>
    <property type="molecule type" value="Genomic_DNA"/>
</dbReference>
<dbReference type="Pfam" id="PF06945">
    <property type="entry name" value="DUF1289"/>
    <property type="match status" value="1"/>
</dbReference>